<dbReference type="Gene3D" id="3.90.640.10">
    <property type="entry name" value="Actin, Chain A, domain 4"/>
    <property type="match status" value="1"/>
</dbReference>
<evidence type="ECO:0000256" key="3">
    <source>
        <dbReference type="ARBA" id="ARBA00022737"/>
    </source>
</evidence>
<dbReference type="Proteomes" id="UP001301769">
    <property type="component" value="Unassembled WGS sequence"/>
</dbReference>
<dbReference type="PROSITE" id="PS50089">
    <property type="entry name" value="ZF_RING_2"/>
    <property type="match status" value="1"/>
</dbReference>
<dbReference type="InterPro" id="IPR002867">
    <property type="entry name" value="IBR_dom"/>
</dbReference>
<dbReference type="InterPro" id="IPR043129">
    <property type="entry name" value="ATPase_NBD"/>
</dbReference>
<evidence type="ECO:0000313" key="14">
    <source>
        <dbReference type="Proteomes" id="UP001301769"/>
    </source>
</evidence>
<evidence type="ECO:0000256" key="5">
    <source>
        <dbReference type="ARBA" id="ARBA00022771"/>
    </source>
</evidence>
<dbReference type="GO" id="GO:0008270">
    <property type="term" value="F:zinc ion binding"/>
    <property type="evidence" value="ECO:0007669"/>
    <property type="project" value="UniProtKB-KW"/>
</dbReference>
<protein>
    <recommendedName>
        <fullName evidence="15">RING-type domain-containing protein</fullName>
    </recommendedName>
</protein>
<dbReference type="Gene3D" id="3.30.420.40">
    <property type="match status" value="2"/>
</dbReference>
<keyword evidence="3" id="KW-0677">Repeat</keyword>
<keyword evidence="1" id="KW-0808">Transferase</keyword>
<evidence type="ECO:0000256" key="7">
    <source>
        <dbReference type="ARBA" id="ARBA00022833"/>
    </source>
</evidence>
<keyword evidence="6" id="KW-0833">Ubl conjugation pathway</keyword>
<gene>
    <name evidence="13" type="ORF">QBC37DRAFT_440689</name>
</gene>
<evidence type="ECO:0000256" key="2">
    <source>
        <dbReference type="ARBA" id="ARBA00022723"/>
    </source>
</evidence>
<comment type="caution">
    <text evidence="13">The sequence shown here is derived from an EMBL/GenBank/DDBJ whole genome shotgun (WGS) entry which is preliminary data.</text>
</comment>
<feature type="region of interest" description="Disordered" evidence="10">
    <location>
        <begin position="1096"/>
        <end position="1119"/>
    </location>
</feature>
<feature type="compositionally biased region" description="Basic and acidic residues" evidence="10">
    <location>
        <begin position="775"/>
        <end position="785"/>
    </location>
</feature>
<dbReference type="Gene3D" id="3.30.40.10">
    <property type="entry name" value="Zinc/RING finger domain, C3HC4 (zinc finger)"/>
    <property type="match status" value="1"/>
</dbReference>
<feature type="region of interest" description="Disordered" evidence="10">
    <location>
        <begin position="690"/>
        <end position="727"/>
    </location>
</feature>
<dbReference type="CDD" id="cd10170">
    <property type="entry name" value="ASKHA_NBD_HSP70"/>
    <property type="match status" value="1"/>
</dbReference>
<reference evidence="13" key="2">
    <citation type="submission" date="2023-05" db="EMBL/GenBank/DDBJ databases">
        <authorList>
            <consortium name="Lawrence Berkeley National Laboratory"/>
            <person name="Steindorff A."/>
            <person name="Hensen N."/>
            <person name="Bonometti L."/>
            <person name="Westerberg I."/>
            <person name="Brannstrom I.O."/>
            <person name="Guillou S."/>
            <person name="Cros-Aarteil S."/>
            <person name="Calhoun S."/>
            <person name="Haridas S."/>
            <person name="Kuo A."/>
            <person name="Mondo S."/>
            <person name="Pangilinan J."/>
            <person name="Riley R."/>
            <person name="Labutti K."/>
            <person name="Andreopoulos B."/>
            <person name="Lipzen A."/>
            <person name="Chen C."/>
            <person name="Yanf M."/>
            <person name="Daum C."/>
            <person name="Ng V."/>
            <person name="Clum A."/>
            <person name="Ohm R."/>
            <person name="Martin F."/>
            <person name="Silar P."/>
            <person name="Natvig D."/>
            <person name="Lalanne C."/>
            <person name="Gautier V."/>
            <person name="Ament-Velasquez S.L."/>
            <person name="Kruys A."/>
            <person name="Hutchinson M.I."/>
            <person name="Powell A.J."/>
            <person name="Barry K."/>
            <person name="Miller A.N."/>
            <person name="Grigoriev I.V."/>
            <person name="Debuchy R."/>
            <person name="Gladieux P."/>
            <person name="Thoren M.H."/>
            <person name="Johannesson H."/>
        </authorList>
    </citation>
    <scope>NUCLEOTIDE SEQUENCE</scope>
    <source>
        <strain evidence="13">PSN293</strain>
    </source>
</reference>
<dbReference type="InterPro" id="IPR013126">
    <property type="entry name" value="Hsp_70_fam"/>
</dbReference>
<keyword evidence="4" id="KW-0547">Nucleotide-binding</keyword>
<evidence type="ECO:0000256" key="4">
    <source>
        <dbReference type="ARBA" id="ARBA00022741"/>
    </source>
</evidence>
<dbReference type="PRINTS" id="PR00301">
    <property type="entry name" value="HEATSHOCK70"/>
</dbReference>
<feature type="region of interest" description="Disordered" evidence="10">
    <location>
        <begin position="767"/>
        <end position="856"/>
    </location>
</feature>
<feature type="domain" description="RING-type" evidence="11">
    <location>
        <begin position="901"/>
        <end position="955"/>
    </location>
</feature>
<evidence type="ECO:0000259" key="12">
    <source>
        <dbReference type="PROSITE" id="PS51873"/>
    </source>
</evidence>
<accession>A0AAN7B7X2</accession>
<dbReference type="EMBL" id="MU858106">
    <property type="protein sequence ID" value="KAK4213594.1"/>
    <property type="molecule type" value="Genomic_DNA"/>
</dbReference>
<evidence type="ECO:0000256" key="8">
    <source>
        <dbReference type="ARBA" id="ARBA00022840"/>
    </source>
</evidence>
<keyword evidence="2" id="KW-0479">Metal-binding</keyword>
<evidence type="ECO:0000256" key="10">
    <source>
        <dbReference type="SAM" id="MobiDB-lite"/>
    </source>
</evidence>
<evidence type="ECO:0000256" key="6">
    <source>
        <dbReference type="ARBA" id="ARBA00022786"/>
    </source>
</evidence>
<dbReference type="InterPro" id="IPR013083">
    <property type="entry name" value="Znf_RING/FYVE/PHD"/>
</dbReference>
<dbReference type="GO" id="GO:0140662">
    <property type="term" value="F:ATP-dependent protein folding chaperone"/>
    <property type="evidence" value="ECO:0007669"/>
    <property type="project" value="InterPro"/>
</dbReference>
<dbReference type="GO" id="GO:0016740">
    <property type="term" value="F:transferase activity"/>
    <property type="evidence" value="ECO:0007669"/>
    <property type="project" value="UniProtKB-KW"/>
</dbReference>
<dbReference type="SUPFAM" id="SSF57850">
    <property type="entry name" value="RING/U-box"/>
    <property type="match status" value="3"/>
</dbReference>
<evidence type="ECO:0000313" key="13">
    <source>
        <dbReference type="EMBL" id="KAK4213594.1"/>
    </source>
</evidence>
<evidence type="ECO:0000259" key="11">
    <source>
        <dbReference type="PROSITE" id="PS50089"/>
    </source>
</evidence>
<proteinExistence type="predicted"/>
<feature type="compositionally biased region" description="Pro residues" evidence="10">
    <location>
        <begin position="662"/>
        <end position="673"/>
    </location>
</feature>
<name>A0AAN7B7X2_9PEZI</name>
<feature type="compositionally biased region" description="Basic residues" evidence="10">
    <location>
        <begin position="786"/>
        <end position="799"/>
    </location>
</feature>
<sequence>MDFEQLSIQDRKIIVGIDFGTTYSGVAWAETRRPDRRNAITSWPISTTIREGETSEKVPTKLRYMSDGRVEWGFSIPLTVPPNETIEWFKLDLDSTLQSMGDKVQENAVARGGRDVDTLITDYISALVDHLKYILRQKIGEDAANNMPLEFVITVPAIWNDLAKDKTKKACQAARGLQATKSPVHLISEPEAAAIYALHGLDPHGLAIGDSFVICDAGGGTVDLISYTVLKLKPVLEIQEAAPGTGALCGSSYLNLRFQSHLTKHLGKLSGFDDEVMAEATEKFEKTIKRQYTMSVSSDETYLIPVGGLENSKEKGIRRGRYTMKASDVRSIFEPVVAEVIKLVEDQIKSSKVPIKAVLLVGGFGSSNYLKERLRNAIARDIQVLQPPDAWLAVVHGAVMKGLANSAPKQLTMVKVQNRKARKHYGAQWAVPYNEQKHCGIRSQRYWDDCDGFYRVTVMGWFIKRGEPVAENEPFLSDFVHTRLVDQGRPKKVSTSIYCDRTLREAPLEKDDNVEQLCTIEADISHIPENLLNRERGADGQMYYKLECKIESVYLSASTQYTLIYDDQRTSTIQTTQSWSNNRSPVSNLAMATPGSHVLTPSYKRLSTTAATKRSHPYGAVSLDFLKDLVDEDEDDDMALPDPRLQRPSSTVAVVNGGGSDTPPPPPGLFRPPPRLDHLMNRAIGGFKPPSSSLFAGFSDDDEDEGEGDKHQQATGLMSAVPQQVPRGYKPTARSLLEDFSDDDAADITPSGQKRGYKLPSTALVDGLSDLDCSGSDHERLNARERRNRLRTTPARRGRQTTGPGGSRERATDGKGARKTCPMPGEMVSDSSDDAAIASNSRQTENKATPSDRPGYFAPEDLSFGQRYQVTVSSTTTSTATIEITNKRILLDLPKDKTQECIVCTDELAVSSFPSASVTNQCTHAPSTCLSCLATSIRTDLNSKLWSEIRCPECRATLSYDDVERFADKETNKRYQNFSVRSALLASPNFIFCTAGCTYGQVHEGGNAQPIVTCLVCQARSCFYHKSAWHENLSCEEFDEMQKDPINFRSRFERENLEAEENARKKREQEAADWRFAQSLMDEETREIERERLKKEEEERLKREKEERRRAMEREEKLRKEREKMAKRKAEEEASVKTIGVTTKPCPKCEAPIEKNNGWYFCWDCLASYLKILEADNRVHAKTCPWHPNNLIDDRPA</sequence>
<keyword evidence="8" id="KW-0067">ATP-binding</keyword>
<dbReference type="SUPFAM" id="SSF53067">
    <property type="entry name" value="Actin-like ATPase domain"/>
    <property type="match status" value="2"/>
</dbReference>
<dbReference type="Pfam" id="PF01485">
    <property type="entry name" value="IBR"/>
    <property type="match status" value="1"/>
</dbReference>
<dbReference type="CDD" id="cd20335">
    <property type="entry name" value="BRcat_RBR"/>
    <property type="match status" value="1"/>
</dbReference>
<dbReference type="InterPro" id="IPR044066">
    <property type="entry name" value="TRIAD_supradom"/>
</dbReference>
<feature type="domain" description="RING-type" evidence="12">
    <location>
        <begin position="897"/>
        <end position="1197"/>
    </location>
</feature>
<dbReference type="SMART" id="SM00647">
    <property type="entry name" value="IBR"/>
    <property type="match status" value="1"/>
</dbReference>
<dbReference type="AlphaFoldDB" id="A0AAN7B7X2"/>
<dbReference type="PANTHER" id="PTHR14187">
    <property type="entry name" value="ALPHA KINASE/ELONGATION FACTOR 2 KINASE"/>
    <property type="match status" value="1"/>
</dbReference>
<dbReference type="Pfam" id="PF00012">
    <property type="entry name" value="HSP70"/>
    <property type="match status" value="1"/>
</dbReference>
<dbReference type="Gene3D" id="1.20.120.1750">
    <property type="match status" value="1"/>
</dbReference>
<keyword evidence="7" id="KW-0862">Zinc</keyword>
<dbReference type="PROSITE" id="PS51873">
    <property type="entry name" value="TRIAD"/>
    <property type="match status" value="1"/>
</dbReference>
<evidence type="ECO:0008006" key="15">
    <source>
        <dbReference type="Google" id="ProtNLM"/>
    </source>
</evidence>
<feature type="region of interest" description="Disordered" evidence="10">
    <location>
        <begin position="634"/>
        <end position="674"/>
    </location>
</feature>
<evidence type="ECO:0000256" key="9">
    <source>
        <dbReference type="PROSITE-ProRule" id="PRU00175"/>
    </source>
</evidence>
<dbReference type="InterPro" id="IPR001841">
    <property type="entry name" value="Znf_RING"/>
</dbReference>
<dbReference type="PANTHER" id="PTHR14187:SF82">
    <property type="entry name" value="FAMILY CHAPERONE, PUTATIVE (AFU_ORTHOLOGUE AFUA_7G08575)-RELATED"/>
    <property type="match status" value="1"/>
</dbReference>
<keyword evidence="5 9" id="KW-0863">Zinc-finger</keyword>
<organism evidence="13 14">
    <name type="scientific">Rhypophila decipiens</name>
    <dbReference type="NCBI Taxonomy" id="261697"/>
    <lineage>
        <taxon>Eukaryota</taxon>
        <taxon>Fungi</taxon>
        <taxon>Dikarya</taxon>
        <taxon>Ascomycota</taxon>
        <taxon>Pezizomycotina</taxon>
        <taxon>Sordariomycetes</taxon>
        <taxon>Sordariomycetidae</taxon>
        <taxon>Sordariales</taxon>
        <taxon>Naviculisporaceae</taxon>
        <taxon>Rhypophila</taxon>
    </lineage>
</organism>
<dbReference type="GO" id="GO:0005524">
    <property type="term" value="F:ATP binding"/>
    <property type="evidence" value="ECO:0007669"/>
    <property type="project" value="UniProtKB-KW"/>
</dbReference>
<feature type="compositionally biased region" description="Basic and acidic residues" evidence="10">
    <location>
        <begin position="807"/>
        <end position="816"/>
    </location>
</feature>
<keyword evidence="14" id="KW-1185">Reference proteome</keyword>
<reference evidence="13" key="1">
    <citation type="journal article" date="2023" name="Mol. Phylogenet. Evol.">
        <title>Genome-scale phylogeny and comparative genomics of the fungal order Sordariales.</title>
        <authorList>
            <person name="Hensen N."/>
            <person name="Bonometti L."/>
            <person name="Westerberg I."/>
            <person name="Brannstrom I.O."/>
            <person name="Guillou S."/>
            <person name="Cros-Aarteil S."/>
            <person name="Calhoun S."/>
            <person name="Haridas S."/>
            <person name="Kuo A."/>
            <person name="Mondo S."/>
            <person name="Pangilinan J."/>
            <person name="Riley R."/>
            <person name="LaButti K."/>
            <person name="Andreopoulos B."/>
            <person name="Lipzen A."/>
            <person name="Chen C."/>
            <person name="Yan M."/>
            <person name="Daum C."/>
            <person name="Ng V."/>
            <person name="Clum A."/>
            <person name="Steindorff A."/>
            <person name="Ohm R.A."/>
            <person name="Martin F."/>
            <person name="Silar P."/>
            <person name="Natvig D.O."/>
            <person name="Lalanne C."/>
            <person name="Gautier V."/>
            <person name="Ament-Velasquez S.L."/>
            <person name="Kruys A."/>
            <person name="Hutchinson M.I."/>
            <person name="Powell A.J."/>
            <person name="Barry K."/>
            <person name="Miller A.N."/>
            <person name="Grigoriev I.V."/>
            <person name="Debuchy R."/>
            <person name="Gladieux P."/>
            <person name="Hiltunen Thoren M."/>
            <person name="Johannesson H."/>
        </authorList>
    </citation>
    <scope>NUCLEOTIDE SEQUENCE</scope>
    <source>
        <strain evidence="13">PSN293</strain>
    </source>
</reference>
<evidence type="ECO:0000256" key="1">
    <source>
        <dbReference type="ARBA" id="ARBA00022679"/>
    </source>
</evidence>